<dbReference type="EMBL" id="CPZJ01000004">
    <property type="protein sequence ID" value="CNF50351.1"/>
    <property type="molecule type" value="Genomic_DNA"/>
</dbReference>
<proteinExistence type="predicted"/>
<dbReference type="AlphaFoldDB" id="A0A0T9M1P2"/>
<protein>
    <submittedName>
        <fullName evidence="1">Putative type III secretion apparatus</fullName>
    </submittedName>
</protein>
<reference evidence="1 2" key="1">
    <citation type="submission" date="2015-03" db="EMBL/GenBank/DDBJ databases">
        <authorList>
            <person name="Murphy D."/>
        </authorList>
    </citation>
    <scope>NUCLEOTIDE SEQUENCE [LARGE SCALE GENOMIC DNA]</scope>
    <source>
        <strain evidence="1 2">BR165/97</strain>
    </source>
</reference>
<gene>
    <name evidence="1" type="ORF">ERS008530_01378</name>
</gene>
<organism evidence="1 2">
    <name type="scientific">Yersinia intermedia</name>
    <dbReference type="NCBI Taxonomy" id="631"/>
    <lineage>
        <taxon>Bacteria</taxon>
        <taxon>Pseudomonadati</taxon>
        <taxon>Pseudomonadota</taxon>
        <taxon>Gammaproteobacteria</taxon>
        <taxon>Enterobacterales</taxon>
        <taxon>Yersiniaceae</taxon>
        <taxon>Yersinia</taxon>
    </lineage>
</organism>
<dbReference type="RefSeq" id="WP_042568722.1">
    <property type="nucleotide sequence ID" value="NZ_CP009801.1"/>
</dbReference>
<evidence type="ECO:0000313" key="2">
    <source>
        <dbReference type="Proteomes" id="UP000038750"/>
    </source>
</evidence>
<sequence length="83" mass="8963">MEIDAIQAASMLNTPLQPAASEPQQIAKFTQLMQQVEPDTAMMSPSQLLGVQSQWMHATLAVDLTAKVAGVLGQNINKLVNMQ</sequence>
<dbReference type="STRING" id="631.CH53_1419"/>
<dbReference type="eggNOG" id="ENOG5030D2H">
    <property type="taxonomic scope" value="Bacteria"/>
</dbReference>
<dbReference type="KEGG" id="yin:CH53_1419"/>
<accession>A0A0T9M1P2</accession>
<dbReference type="OrthoDB" id="6476629at2"/>
<name>A0A0T9M1P2_YERIN</name>
<dbReference type="GO" id="GO:0030254">
    <property type="term" value="P:protein secretion by the type III secretion system"/>
    <property type="evidence" value="ECO:0007669"/>
    <property type="project" value="InterPro"/>
</dbReference>
<dbReference type="Pfam" id="PF17001">
    <property type="entry name" value="T3SS_basalb_I"/>
    <property type="match status" value="1"/>
</dbReference>
<dbReference type="InterPro" id="IPR012670">
    <property type="entry name" value="T3SS_YscI/HrpB"/>
</dbReference>
<dbReference type="Proteomes" id="UP000038750">
    <property type="component" value="Unassembled WGS sequence"/>
</dbReference>
<evidence type="ECO:0000313" key="1">
    <source>
        <dbReference type="EMBL" id="CNF50351.1"/>
    </source>
</evidence>
<dbReference type="NCBIfam" id="TIGR02497">
    <property type="entry name" value="yscI_hrpB_dom"/>
    <property type="match status" value="1"/>
</dbReference>